<evidence type="ECO:0000256" key="7">
    <source>
        <dbReference type="ARBA" id="ARBA00047899"/>
    </source>
</evidence>
<protein>
    <recommendedName>
        <fullName evidence="1">non-specific serine/threonine protein kinase</fullName>
        <ecNumber evidence="1">2.7.11.1</ecNumber>
    </recommendedName>
</protein>
<keyword evidence="6" id="KW-0067">ATP-binding</keyword>
<comment type="catalytic activity">
    <reaction evidence="7">
        <text>L-threonyl-[protein] + ATP = O-phospho-L-threonyl-[protein] + ADP + H(+)</text>
        <dbReference type="Rhea" id="RHEA:46608"/>
        <dbReference type="Rhea" id="RHEA-COMP:11060"/>
        <dbReference type="Rhea" id="RHEA-COMP:11605"/>
        <dbReference type="ChEBI" id="CHEBI:15378"/>
        <dbReference type="ChEBI" id="CHEBI:30013"/>
        <dbReference type="ChEBI" id="CHEBI:30616"/>
        <dbReference type="ChEBI" id="CHEBI:61977"/>
        <dbReference type="ChEBI" id="CHEBI:456216"/>
        <dbReference type="EC" id="2.7.11.1"/>
    </reaction>
</comment>
<keyword evidence="11" id="KW-1185">Reference proteome</keyword>
<keyword evidence="5 10" id="KW-0418">Kinase</keyword>
<organism evidence="10 11">
    <name type="scientific">Trichomonas vaginalis (strain ATCC PRA-98 / G3)</name>
    <dbReference type="NCBI Taxonomy" id="412133"/>
    <lineage>
        <taxon>Eukaryota</taxon>
        <taxon>Metamonada</taxon>
        <taxon>Parabasalia</taxon>
        <taxon>Trichomonadida</taxon>
        <taxon>Trichomonadidae</taxon>
        <taxon>Trichomonas</taxon>
    </lineage>
</organism>
<dbReference type="EC" id="2.7.11.1" evidence="1"/>
<accession>A2EIP3</accession>
<name>A2EIP3_TRIV3</name>
<dbReference type="InterPro" id="IPR000719">
    <property type="entry name" value="Prot_kinase_dom"/>
</dbReference>
<dbReference type="VEuPathDB" id="TrichDB:TVAGG3_0960020"/>
<keyword evidence="4" id="KW-0547">Nucleotide-binding</keyword>
<dbReference type="SMART" id="SM00220">
    <property type="entry name" value="S_TKc"/>
    <property type="match status" value="1"/>
</dbReference>
<dbReference type="KEGG" id="tva:4765362"/>
<proteinExistence type="predicted"/>
<dbReference type="FunFam" id="1.10.510.10:FF:001233">
    <property type="entry name" value="CAMK family protein kinase"/>
    <property type="match status" value="1"/>
</dbReference>
<dbReference type="eggNOG" id="KOG0588">
    <property type="taxonomic scope" value="Eukaryota"/>
</dbReference>
<dbReference type="PANTHER" id="PTHR24356:SF390">
    <property type="entry name" value="PROTEIN KINASE C, BRAIN ISOZYME-RELATED"/>
    <property type="match status" value="1"/>
</dbReference>
<evidence type="ECO:0000256" key="3">
    <source>
        <dbReference type="ARBA" id="ARBA00022679"/>
    </source>
</evidence>
<evidence type="ECO:0000256" key="5">
    <source>
        <dbReference type="ARBA" id="ARBA00022777"/>
    </source>
</evidence>
<reference evidence="10" key="1">
    <citation type="submission" date="2006-10" db="EMBL/GenBank/DDBJ databases">
        <authorList>
            <person name="Amadeo P."/>
            <person name="Zhao Q."/>
            <person name="Wortman J."/>
            <person name="Fraser-Liggett C."/>
            <person name="Carlton J."/>
        </authorList>
    </citation>
    <scope>NUCLEOTIDE SEQUENCE</scope>
    <source>
        <strain evidence="10">G3</strain>
    </source>
</reference>
<dbReference type="VEuPathDB" id="TrichDB:TVAG_499570"/>
<dbReference type="PROSITE" id="PS50011">
    <property type="entry name" value="PROTEIN_KINASE_DOM"/>
    <property type="match status" value="1"/>
</dbReference>
<dbReference type="SMR" id="A2EIP3"/>
<gene>
    <name evidence="10" type="ORF">TVAG_499570</name>
</gene>
<evidence type="ECO:0000256" key="4">
    <source>
        <dbReference type="ARBA" id="ARBA00022741"/>
    </source>
</evidence>
<dbReference type="OrthoDB" id="1668230at2759"/>
<dbReference type="InParanoid" id="A2EIP3"/>
<dbReference type="AlphaFoldDB" id="A2EIP3"/>
<dbReference type="RefSeq" id="XP_001319693.1">
    <property type="nucleotide sequence ID" value="XM_001319658.1"/>
</dbReference>
<dbReference type="InterPro" id="IPR011009">
    <property type="entry name" value="Kinase-like_dom_sf"/>
</dbReference>
<keyword evidence="2" id="KW-0723">Serine/threonine-protein kinase</keyword>
<dbReference type="GO" id="GO:0005524">
    <property type="term" value="F:ATP binding"/>
    <property type="evidence" value="ECO:0007669"/>
    <property type="project" value="UniProtKB-KW"/>
</dbReference>
<dbReference type="GO" id="GO:0051726">
    <property type="term" value="P:regulation of cell cycle"/>
    <property type="evidence" value="ECO:0000318"/>
    <property type="project" value="GO_Central"/>
</dbReference>
<keyword evidence="3" id="KW-0808">Transferase</keyword>
<dbReference type="GO" id="GO:0004674">
    <property type="term" value="F:protein serine/threonine kinase activity"/>
    <property type="evidence" value="ECO:0000318"/>
    <property type="project" value="GO_Central"/>
</dbReference>
<feature type="domain" description="Protein kinase" evidence="9">
    <location>
        <begin position="15"/>
        <end position="264"/>
    </location>
</feature>
<evidence type="ECO:0000256" key="2">
    <source>
        <dbReference type="ARBA" id="ARBA00022527"/>
    </source>
</evidence>
<evidence type="ECO:0000313" key="10">
    <source>
        <dbReference type="EMBL" id="EAY07470.1"/>
    </source>
</evidence>
<sequence>MSLDQLTPHAKVGKFILEAQLMKNERFVLWGAHHSVTSQEVSIKVYSKKFLAIDNNKEYFENDLYCLKTFFHPFIAKYITKLEDSKFVYIVLEPMRGGTFKELLEAKTRWNEAQARPYFAQLYFIIEYMQTQMNMIHGNLCLDILMVDENNVIRCVDFWGTQPNSGSAACGTQLFAPLPFQPPEYLVANSYSAAADFWDLGIFLYYCVVGGSPFPMDNKETITGMIVAYPNFLSQSIIDLFKKLITASPAHRYNTRDIKEHPWFAKTLYQLLVPFLAQNDQFSNEVFDSIKAFANEEQIQNELLSNQETDGVIIYNIAKSVYNANQVFKAISHISFSPGDGRKVSLDSDHSLTKSGSLSSFGSKEQVKVKPVALQLSRPVPIASRRGSKVLPNLPKIQ</sequence>
<dbReference type="SUPFAM" id="SSF56112">
    <property type="entry name" value="Protein kinase-like (PK-like)"/>
    <property type="match status" value="1"/>
</dbReference>
<comment type="catalytic activity">
    <reaction evidence="8">
        <text>L-seryl-[protein] + ATP = O-phospho-L-seryl-[protein] + ADP + H(+)</text>
        <dbReference type="Rhea" id="RHEA:17989"/>
        <dbReference type="Rhea" id="RHEA-COMP:9863"/>
        <dbReference type="Rhea" id="RHEA-COMP:11604"/>
        <dbReference type="ChEBI" id="CHEBI:15378"/>
        <dbReference type="ChEBI" id="CHEBI:29999"/>
        <dbReference type="ChEBI" id="CHEBI:30616"/>
        <dbReference type="ChEBI" id="CHEBI:83421"/>
        <dbReference type="ChEBI" id="CHEBI:456216"/>
        <dbReference type="EC" id="2.7.11.1"/>
    </reaction>
</comment>
<evidence type="ECO:0000256" key="8">
    <source>
        <dbReference type="ARBA" id="ARBA00048679"/>
    </source>
</evidence>
<dbReference type="Pfam" id="PF00069">
    <property type="entry name" value="Pkinase"/>
    <property type="match status" value="1"/>
</dbReference>
<dbReference type="Proteomes" id="UP000001542">
    <property type="component" value="Unassembled WGS sequence"/>
</dbReference>
<evidence type="ECO:0000313" key="11">
    <source>
        <dbReference type="Proteomes" id="UP000001542"/>
    </source>
</evidence>
<dbReference type="PANTHER" id="PTHR24356">
    <property type="entry name" value="SERINE/THREONINE-PROTEIN KINASE"/>
    <property type="match status" value="1"/>
</dbReference>
<evidence type="ECO:0000256" key="1">
    <source>
        <dbReference type="ARBA" id="ARBA00012513"/>
    </source>
</evidence>
<dbReference type="Gene3D" id="1.10.510.10">
    <property type="entry name" value="Transferase(Phosphotransferase) domain 1"/>
    <property type="match status" value="1"/>
</dbReference>
<reference evidence="10" key="2">
    <citation type="journal article" date="2007" name="Science">
        <title>Draft genome sequence of the sexually transmitted pathogen Trichomonas vaginalis.</title>
        <authorList>
            <person name="Carlton J.M."/>
            <person name="Hirt R.P."/>
            <person name="Silva J.C."/>
            <person name="Delcher A.L."/>
            <person name="Schatz M."/>
            <person name="Zhao Q."/>
            <person name="Wortman J.R."/>
            <person name="Bidwell S.L."/>
            <person name="Alsmark U.C.M."/>
            <person name="Besteiro S."/>
            <person name="Sicheritz-Ponten T."/>
            <person name="Noel C.J."/>
            <person name="Dacks J.B."/>
            <person name="Foster P.G."/>
            <person name="Simillion C."/>
            <person name="Van de Peer Y."/>
            <person name="Miranda-Saavedra D."/>
            <person name="Barton G.J."/>
            <person name="Westrop G.D."/>
            <person name="Mueller S."/>
            <person name="Dessi D."/>
            <person name="Fiori P.L."/>
            <person name="Ren Q."/>
            <person name="Paulsen I."/>
            <person name="Zhang H."/>
            <person name="Bastida-Corcuera F.D."/>
            <person name="Simoes-Barbosa A."/>
            <person name="Brown M.T."/>
            <person name="Hayes R.D."/>
            <person name="Mukherjee M."/>
            <person name="Okumura C.Y."/>
            <person name="Schneider R."/>
            <person name="Smith A.J."/>
            <person name="Vanacova S."/>
            <person name="Villalvazo M."/>
            <person name="Haas B.J."/>
            <person name="Pertea M."/>
            <person name="Feldblyum T.V."/>
            <person name="Utterback T.R."/>
            <person name="Shu C.L."/>
            <person name="Osoegawa K."/>
            <person name="de Jong P.J."/>
            <person name="Hrdy I."/>
            <person name="Horvathova L."/>
            <person name="Zubacova Z."/>
            <person name="Dolezal P."/>
            <person name="Malik S.B."/>
            <person name="Logsdon J.M. Jr."/>
            <person name="Henze K."/>
            <person name="Gupta A."/>
            <person name="Wang C.C."/>
            <person name="Dunne R.L."/>
            <person name="Upcroft J.A."/>
            <person name="Upcroft P."/>
            <person name="White O."/>
            <person name="Salzberg S.L."/>
            <person name="Tang P."/>
            <person name="Chiu C.-H."/>
            <person name="Lee Y.-S."/>
            <person name="Embley T.M."/>
            <person name="Coombs G.H."/>
            <person name="Mottram J.C."/>
            <person name="Tachezy J."/>
            <person name="Fraser-Liggett C.M."/>
            <person name="Johnson P.J."/>
        </authorList>
    </citation>
    <scope>NUCLEOTIDE SEQUENCE [LARGE SCALE GENOMIC DNA]</scope>
    <source>
        <strain evidence="10">G3</strain>
    </source>
</reference>
<evidence type="ECO:0000259" key="9">
    <source>
        <dbReference type="PROSITE" id="PS50011"/>
    </source>
</evidence>
<evidence type="ECO:0000256" key="6">
    <source>
        <dbReference type="ARBA" id="ARBA00022840"/>
    </source>
</evidence>
<dbReference type="EMBL" id="DS113399">
    <property type="protein sequence ID" value="EAY07470.1"/>
    <property type="molecule type" value="Genomic_DNA"/>
</dbReference>
<dbReference type="STRING" id="5722.A2EIP3"/>
<dbReference type="InterPro" id="IPR050236">
    <property type="entry name" value="Ser_Thr_kinase_AGC"/>
</dbReference>